<dbReference type="RefSeq" id="WP_188552585.1">
    <property type="nucleotide sequence ID" value="NZ_BMGT01000001.1"/>
</dbReference>
<dbReference type="InterPro" id="IPR036291">
    <property type="entry name" value="NAD(P)-bd_dom_sf"/>
</dbReference>
<dbReference type="AlphaFoldDB" id="A0A917H347"/>
<gene>
    <name evidence="2" type="ORF">GCM10011585_05380</name>
</gene>
<reference evidence="2" key="1">
    <citation type="journal article" date="2014" name="Int. J. Syst. Evol. Microbiol.">
        <title>Complete genome sequence of Corynebacterium casei LMG S-19264T (=DSM 44701T), isolated from a smear-ripened cheese.</title>
        <authorList>
            <consortium name="US DOE Joint Genome Institute (JGI-PGF)"/>
            <person name="Walter F."/>
            <person name="Albersmeier A."/>
            <person name="Kalinowski J."/>
            <person name="Ruckert C."/>
        </authorList>
    </citation>
    <scope>NUCLEOTIDE SEQUENCE</scope>
    <source>
        <strain evidence="2">CGMCC 1.12997</strain>
    </source>
</reference>
<evidence type="ECO:0000313" key="2">
    <source>
        <dbReference type="EMBL" id="GGG66472.1"/>
    </source>
</evidence>
<dbReference type="Pfam" id="PF13460">
    <property type="entry name" value="NAD_binding_10"/>
    <property type="match status" value="1"/>
</dbReference>
<dbReference type="InterPro" id="IPR051606">
    <property type="entry name" value="Polyketide_Oxido-like"/>
</dbReference>
<dbReference type="InterPro" id="IPR016040">
    <property type="entry name" value="NAD(P)-bd_dom"/>
</dbReference>
<dbReference type="GO" id="GO:0016646">
    <property type="term" value="F:oxidoreductase activity, acting on the CH-NH group of donors, NAD or NADP as acceptor"/>
    <property type="evidence" value="ECO:0007669"/>
    <property type="project" value="TreeGrafter"/>
</dbReference>
<feature type="domain" description="NAD(P)-binding" evidence="1">
    <location>
        <begin position="7"/>
        <end position="201"/>
    </location>
</feature>
<name>A0A917H347_9BACT</name>
<dbReference type="PANTHER" id="PTHR43355">
    <property type="entry name" value="FLAVIN REDUCTASE (NADPH)"/>
    <property type="match status" value="1"/>
</dbReference>
<proteinExistence type="predicted"/>
<comment type="caution">
    <text evidence="2">The sequence shown here is derived from an EMBL/GenBank/DDBJ whole genome shotgun (WGS) entry which is preliminary data.</text>
</comment>
<keyword evidence="3" id="KW-1185">Reference proteome</keyword>
<dbReference type="EMBL" id="BMGT01000001">
    <property type="protein sequence ID" value="GGG66472.1"/>
    <property type="molecule type" value="Genomic_DNA"/>
</dbReference>
<accession>A0A917H347</accession>
<dbReference type="Proteomes" id="UP000647241">
    <property type="component" value="Unassembled WGS sequence"/>
</dbReference>
<organism evidence="2 3">
    <name type="scientific">Edaphobacter dinghuensis</name>
    <dbReference type="NCBI Taxonomy" id="1560005"/>
    <lineage>
        <taxon>Bacteria</taxon>
        <taxon>Pseudomonadati</taxon>
        <taxon>Acidobacteriota</taxon>
        <taxon>Terriglobia</taxon>
        <taxon>Terriglobales</taxon>
        <taxon>Acidobacteriaceae</taxon>
        <taxon>Edaphobacter</taxon>
    </lineage>
</organism>
<dbReference type="SUPFAM" id="SSF51735">
    <property type="entry name" value="NAD(P)-binding Rossmann-fold domains"/>
    <property type="match status" value="1"/>
</dbReference>
<dbReference type="PANTHER" id="PTHR43355:SF2">
    <property type="entry name" value="FLAVIN REDUCTASE (NADPH)"/>
    <property type="match status" value="1"/>
</dbReference>
<dbReference type="Gene3D" id="3.40.50.720">
    <property type="entry name" value="NAD(P)-binding Rossmann-like Domain"/>
    <property type="match status" value="1"/>
</dbReference>
<evidence type="ECO:0000313" key="3">
    <source>
        <dbReference type="Proteomes" id="UP000647241"/>
    </source>
</evidence>
<sequence>MNVAIFGASGATGRLLTKRCFDAGHHVTALLRHPETFPLRLIVRSVPGSAFDLSAVAQTIEGADVVLSALGANSLKKEDVLERAVPQIVTAMQQKGVRRIIVLGSAGAKPDALDKQPAWRRWIVENLVYKTFLKWPVASQRSQYATLSASHLDWTMVMPPMLTNGRGRGKWRIDPDALPPNANRISREDVADFMMQQIDNPQWIGKAVYISW</sequence>
<protein>
    <submittedName>
        <fullName evidence="2">Oxidoreductase</fullName>
    </submittedName>
</protein>
<reference evidence="2" key="2">
    <citation type="submission" date="2020-09" db="EMBL/GenBank/DDBJ databases">
        <authorList>
            <person name="Sun Q."/>
            <person name="Zhou Y."/>
        </authorList>
    </citation>
    <scope>NUCLEOTIDE SEQUENCE</scope>
    <source>
        <strain evidence="2">CGMCC 1.12997</strain>
    </source>
</reference>
<evidence type="ECO:0000259" key="1">
    <source>
        <dbReference type="Pfam" id="PF13460"/>
    </source>
</evidence>